<dbReference type="AlphaFoldDB" id="A0A8S4RWC5"/>
<feature type="transmembrane region" description="Helical" evidence="1">
    <location>
        <begin position="145"/>
        <end position="165"/>
    </location>
</feature>
<feature type="transmembrane region" description="Helical" evidence="1">
    <location>
        <begin position="189"/>
        <end position="218"/>
    </location>
</feature>
<comment type="caution">
    <text evidence="2">The sequence shown here is derived from an EMBL/GenBank/DDBJ whole genome shotgun (WGS) entry which is preliminary data.</text>
</comment>
<dbReference type="OrthoDB" id="7257204at2759"/>
<protein>
    <submittedName>
        <fullName evidence="2">Jg16207 protein</fullName>
    </submittedName>
</protein>
<organism evidence="2 3">
    <name type="scientific">Pararge aegeria aegeria</name>
    <dbReference type="NCBI Taxonomy" id="348720"/>
    <lineage>
        <taxon>Eukaryota</taxon>
        <taxon>Metazoa</taxon>
        <taxon>Ecdysozoa</taxon>
        <taxon>Arthropoda</taxon>
        <taxon>Hexapoda</taxon>
        <taxon>Insecta</taxon>
        <taxon>Pterygota</taxon>
        <taxon>Neoptera</taxon>
        <taxon>Endopterygota</taxon>
        <taxon>Lepidoptera</taxon>
        <taxon>Glossata</taxon>
        <taxon>Ditrysia</taxon>
        <taxon>Papilionoidea</taxon>
        <taxon>Nymphalidae</taxon>
        <taxon>Satyrinae</taxon>
        <taxon>Satyrini</taxon>
        <taxon>Parargina</taxon>
        <taxon>Pararge</taxon>
    </lineage>
</organism>
<evidence type="ECO:0000313" key="2">
    <source>
        <dbReference type="EMBL" id="CAH2241815.1"/>
    </source>
</evidence>
<keyword evidence="1" id="KW-0472">Membrane</keyword>
<evidence type="ECO:0000256" key="1">
    <source>
        <dbReference type="SAM" id="Phobius"/>
    </source>
</evidence>
<name>A0A8S4RWC5_9NEOP</name>
<feature type="transmembrane region" description="Helical" evidence="1">
    <location>
        <begin position="84"/>
        <end position="102"/>
    </location>
</feature>
<keyword evidence="3" id="KW-1185">Reference proteome</keyword>
<proteinExistence type="predicted"/>
<keyword evidence="1" id="KW-0812">Transmembrane</keyword>
<reference evidence="2" key="1">
    <citation type="submission" date="2022-03" db="EMBL/GenBank/DDBJ databases">
        <authorList>
            <person name="Lindestad O."/>
        </authorList>
    </citation>
    <scope>NUCLEOTIDE SEQUENCE</scope>
</reference>
<gene>
    <name evidence="2" type="primary">jg16207</name>
    <name evidence="2" type="ORF">PAEG_LOCUS18205</name>
</gene>
<keyword evidence="1" id="KW-1133">Transmembrane helix</keyword>
<accession>A0A8S4RWC5</accession>
<dbReference type="EMBL" id="CAKXAJ010025590">
    <property type="protein sequence ID" value="CAH2241815.1"/>
    <property type="molecule type" value="Genomic_DNA"/>
</dbReference>
<sequence>MMKYCAAKIERLSKTVGVRTEFDQITTVALTLQRIFGQQVLDPEWTWRKHLIHQLSNLVLFVYVFFGTLECLKTTDDSDLAAEASYTLIMIALFPIKMLLFIENRYIFRKLYITAKTTLVEVIKADATANLINAFKTAQKIVNTLFLLVLVPISIYEITTLWYYLHGIRPLLSRSTVTLMPMTTPYYELAWILHSIFLFEVSTTIILDMWFVMLIFFLSVASDSLVKVLIVPRKADNESHVDYAKRLNESLRNFYKIHVKQVE</sequence>
<feature type="transmembrane region" description="Helical" evidence="1">
    <location>
        <begin position="51"/>
        <end position="69"/>
    </location>
</feature>
<dbReference type="Proteomes" id="UP000838756">
    <property type="component" value="Unassembled WGS sequence"/>
</dbReference>
<evidence type="ECO:0000313" key="3">
    <source>
        <dbReference type="Proteomes" id="UP000838756"/>
    </source>
</evidence>